<sequence>MSTPISTEPATPTEVMLSNACREEIVKQVERLDDLGKELIKIELFIPGIYTAVIKLVGNGELCLASSTTGNIVTGLAFLFWIIAIACTLWGLFPKRHDVQCEAVGRVPAVKVPEAREIAESSGSPLTAREFFEKTAGHKRKYLTWAVALFFIGVVCAAMAVFF</sequence>
<evidence type="ECO:0000313" key="2">
    <source>
        <dbReference type="EMBL" id="VFJ54047.1"/>
    </source>
</evidence>
<keyword evidence="1" id="KW-1133">Transmembrane helix</keyword>
<protein>
    <submittedName>
        <fullName evidence="2">Uncharacterized protein</fullName>
    </submittedName>
</protein>
<feature type="transmembrane region" description="Helical" evidence="1">
    <location>
        <begin position="72"/>
        <end position="93"/>
    </location>
</feature>
<name>A0A450SKJ8_9GAMM</name>
<organism evidence="2">
    <name type="scientific">Candidatus Kentrum sp. FM</name>
    <dbReference type="NCBI Taxonomy" id="2126340"/>
    <lineage>
        <taxon>Bacteria</taxon>
        <taxon>Pseudomonadati</taxon>
        <taxon>Pseudomonadota</taxon>
        <taxon>Gammaproteobacteria</taxon>
        <taxon>Candidatus Kentrum</taxon>
    </lineage>
</organism>
<gene>
    <name evidence="3" type="ORF">BECKFM1743A_GA0114220_101316</name>
    <name evidence="4" type="ORF">BECKFM1743B_GA0114221_101587</name>
    <name evidence="2" type="ORF">BECKFM1743C_GA0114222_101337</name>
</gene>
<reference evidence="2" key="1">
    <citation type="submission" date="2019-02" db="EMBL/GenBank/DDBJ databases">
        <authorList>
            <person name="Gruber-Vodicka R. H."/>
            <person name="Seah K. B. B."/>
        </authorList>
    </citation>
    <scope>NUCLEOTIDE SEQUENCE</scope>
    <source>
        <strain evidence="3">BECK_BZ163</strain>
        <strain evidence="4">BECK_BZ164</strain>
        <strain evidence="2">BECK_BZ165</strain>
    </source>
</reference>
<keyword evidence="1" id="KW-0812">Transmembrane</keyword>
<evidence type="ECO:0000313" key="4">
    <source>
        <dbReference type="EMBL" id="VFK10865.1"/>
    </source>
</evidence>
<dbReference type="AlphaFoldDB" id="A0A450SKJ8"/>
<dbReference type="EMBL" id="CAADFL010000158">
    <property type="protein sequence ID" value="VFK10865.1"/>
    <property type="molecule type" value="Genomic_DNA"/>
</dbReference>
<accession>A0A450SKJ8</accession>
<evidence type="ECO:0000313" key="3">
    <source>
        <dbReference type="EMBL" id="VFJ54422.1"/>
    </source>
</evidence>
<dbReference type="EMBL" id="CAADEZ010000131">
    <property type="protein sequence ID" value="VFJ54422.1"/>
    <property type="molecule type" value="Genomic_DNA"/>
</dbReference>
<feature type="transmembrane region" description="Helical" evidence="1">
    <location>
        <begin position="142"/>
        <end position="162"/>
    </location>
</feature>
<evidence type="ECO:0000256" key="1">
    <source>
        <dbReference type="SAM" id="Phobius"/>
    </source>
</evidence>
<dbReference type="EMBL" id="CAADFA010000133">
    <property type="protein sequence ID" value="VFJ54047.1"/>
    <property type="molecule type" value="Genomic_DNA"/>
</dbReference>
<keyword evidence="1" id="KW-0472">Membrane</keyword>
<proteinExistence type="predicted"/>